<comment type="caution">
    <text evidence="3">The sequence shown here is derived from an EMBL/GenBank/DDBJ whole genome shotgun (WGS) entry which is preliminary data.</text>
</comment>
<feature type="compositionally biased region" description="Acidic residues" evidence="2">
    <location>
        <begin position="635"/>
        <end position="644"/>
    </location>
</feature>
<organism evidence="3 4">
    <name type="scientific">Phytophthora rubi</name>
    <dbReference type="NCBI Taxonomy" id="129364"/>
    <lineage>
        <taxon>Eukaryota</taxon>
        <taxon>Sar</taxon>
        <taxon>Stramenopiles</taxon>
        <taxon>Oomycota</taxon>
        <taxon>Peronosporomycetes</taxon>
        <taxon>Peronosporales</taxon>
        <taxon>Peronosporaceae</taxon>
        <taxon>Phytophthora</taxon>
    </lineage>
</organism>
<keyword evidence="1" id="KW-0175">Coiled coil</keyword>
<feature type="region of interest" description="Disordered" evidence="2">
    <location>
        <begin position="1"/>
        <end position="78"/>
    </location>
</feature>
<feature type="compositionally biased region" description="Polar residues" evidence="2">
    <location>
        <begin position="1"/>
        <end position="21"/>
    </location>
</feature>
<accession>A0A6A3HSS2</accession>
<dbReference type="AlphaFoldDB" id="A0A6A3HSS2"/>
<feature type="compositionally biased region" description="Basic residues" evidence="2">
    <location>
        <begin position="692"/>
        <end position="702"/>
    </location>
</feature>
<evidence type="ECO:0000256" key="2">
    <source>
        <dbReference type="SAM" id="MobiDB-lite"/>
    </source>
</evidence>
<protein>
    <submittedName>
        <fullName evidence="3">Uncharacterized protein</fullName>
    </submittedName>
</protein>
<name>A0A6A3HSS2_9STRA</name>
<feature type="compositionally biased region" description="Polar residues" evidence="2">
    <location>
        <begin position="46"/>
        <end position="56"/>
    </location>
</feature>
<evidence type="ECO:0000313" key="4">
    <source>
        <dbReference type="Proteomes" id="UP000429607"/>
    </source>
</evidence>
<feature type="coiled-coil region" evidence="1">
    <location>
        <begin position="327"/>
        <end position="361"/>
    </location>
</feature>
<evidence type="ECO:0000313" key="3">
    <source>
        <dbReference type="EMBL" id="KAE8972487.1"/>
    </source>
</evidence>
<feature type="compositionally biased region" description="Polar residues" evidence="2">
    <location>
        <begin position="457"/>
        <end position="484"/>
    </location>
</feature>
<proteinExistence type="predicted"/>
<feature type="region of interest" description="Disordered" evidence="2">
    <location>
        <begin position="422"/>
        <end position="506"/>
    </location>
</feature>
<evidence type="ECO:0000256" key="1">
    <source>
        <dbReference type="SAM" id="Coils"/>
    </source>
</evidence>
<reference evidence="3 4" key="1">
    <citation type="submission" date="2018-09" db="EMBL/GenBank/DDBJ databases">
        <title>Genomic investigation of the strawberry pathogen Phytophthora fragariae indicates pathogenicity is determined by transcriptional variation in three key races.</title>
        <authorList>
            <person name="Adams T.M."/>
            <person name="Armitage A.D."/>
            <person name="Sobczyk M.K."/>
            <person name="Bates H.J."/>
            <person name="Dunwell J.M."/>
            <person name="Nellist C.F."/>
            <person name="Harrison R.J."/>
        </authorList>
    </citation>
    <scope>NUCLEOTIDE SEQUENCE [LARGE SCALE GENOMIC DNA]</scope>
    <source>
        <strain evidence="3 4">SCRP249</strain>
    </source>
</reference>
<dbReference type="Proteomes" id="UP000429607">
    <property type="component" value="Unassembled WGS sequence"/>
</dbReference>
<dbReference type="EMBL" id="QXFV01003987">
    <property type="protein sequence ID" value="KAE8972487.1"/>
    <property type="molecule type" value="Genomic_DNA"/>
</dbReference>
<gene>
    <name evidence="3" type="ORF">PR001_g26596</name>
</gene>
<sequence length="960" mass="107379">MGSTSAATTPPASVQPPSGDTSGRGDTAGTDGQGGQAASSPALADSRNTPSPGRNSTGDDDAGDGHPTAGSPHSDALRDSRLDSAVNSCQTCVIGSTNSVGTQTADTLVTRFLTEPEVRRLETDNSLPAPELGPRGDVVAPTRCDFSMDPSSQGRTRLVGVPASNDHLLRHIHARDGYGGLEALVQVEELDHADLLDLQEFFPEEGPPVANLVLRSRTEATPGEDLMSALQSLPVQREVAALLSEYGADNLAERMFATVSLLRRILDRYRRVCRQLNASASRSRQGALKAQDQLRLIKLSHEFARARLEVECKDIVETNSYTAERYRDDVKALIQEQDANTRRLREENSRLQQQLDDSLALQRVQDQQRQETRFEVADLMNFLGDHATLACNWTRLRDLLAHFHDHTPVPGTWQTVIATTAGDDPLSQSGLFTSMDRPDDRSNDTSQQEESPEAASTPLSKETPFQQQSWRPSSSGDSGRYSKQSSHRAPPKLQLRPVTKVRDTAGCRPDERTQVWSVEKARVSLPVPVTWKDLRLDIQHLMLTGIYFQGALDWLGEDRPVHTCYYRDDLVEMLVQMMFWNKLNDSYWPKYVPERYYLAAETRLDDLVDQGIQPPFWGELVPSAVLDAKVLLEESGSEQDDASEESAWSDTGKESSEDDADNMKVSISAEDSSHRRKRSSSSVSVPDQPPVKRSRRDTRHSSRSTLAQKEYSELTADEKTVVEVPGDGVTSWRCYGVRVKHSDPSSTKESQTPGFPAYTPNRHDLDLLKARFNPDEFHAFLMAELPWQKMYTDRVKELYFHRLDDLSEAEINFLEEMDNLMNGNSRAFWTALHWVIFLQGAPDSVASKIYIRRRKGQESVSRRMATLVKRYLKKGVRASLLQEPGIWKFPAKLCYWILEDPSASLTHSLPEQLARLDLEEPARVQWAHCISEEARIAHLPADIRGMLIPAGQRDLISDAL</sequence>
<feature type="region of interest" description="Disordered" evidence="2">
    <location>
        <begin position="634"/>
        <end position="712"/>
    </location>
</feature>